<dbReference type="EMBL" id="GBXM01006140">
    <property type="protein sequence ID" value="JAI02438.1"/>
    <property type="molecule type" value="Transcribed_RNA"/>
</dbReference>
<dbReference type="AlphaFoldDB" id="A0A0E9XI89"/>
<reference evidence="1" key="1">
    <citation type="submission" date="2014-11" db="EMBL/GenBank/DDBJ databases">
        <authorList>
            <person name="Amaro Gonzalez C."/>
        </authorList>
    </citation>
    <scope>NUCLEOTIDE SEQUENCE</scope>
</reference>
<evidence type="ECO:0000313" key="1">
    <source>
        <dbReference type="EMBL" id="JAI02438.1"/>
    </source>
</evidence>
<protein>
    <submittedName>
        <fullName evidence="1">Uncharacterized protein</fullName>
    </submittedName>
</protein>
<name>A0A0E9XI89_ANGAN</name>
<reference evidence="1" key="2">
    <citation type="journal article" date="2015" name="Fish Shellfish Immunol.">
        <title>Early steps in the European eel (Anguilla anguilla)-Vibrio vulnificus interaction in the gills: Role of the RtxA13 toxin.</title>
        <authorList>
            <person name="Callol A."/>
            <person name="Pajuelo D."/>
            <person name="Ebbesson L."/>
            <person name="Teles M."/>
            <person name="MacKenzie S."/>
            <person name="Amaro C."/>
        </authorList>
    </citation>
    <scope>NUCLEOTIDE SEQUENCE</scope>
</reference>
<organism evidence="1">
    <name type="scientific">Anguilla anguilla</name>
    <name type="common">European freshwater eel</name>
    <name type="synonym">Muraena anguilla</name>
    <dbReference type="NCBI Taxonomy" id="7936"/>
    <lineage>
        <taxon>Eukaryota</taxon>
        <taxon>Metazoa</taxon>
        <taxon>Chordata</taxon>
        <taxon>Craniata</taxon>
        <taxon>Vertebrata</taxon>
        <taxon>Euteleostomi</taxon>
        <taxon>Actinopterygii</taxon>
        <taxon>Neopterygii</taxon>
        <taxon>Teleostei</taxon>
        <taxon>Anguilliformes</taxon>
        <taxon>Anguillidae</taxon>
        <taxon>Anguilla</taxon>
    </lineage>
</organism>
<proteinExistence type="predicted"/>
<accession>A0A0E9XI89</accession>
<sequence length="37" mass="4258">MSKRFCKSNYVIVQADMAYLNKLTAKYTVKCIMLANP</sequence>